<dbReference type="PROSITE" id="PS50863">
    <property type="entry name" value="B3"/>
    <property type="match status" value="1"/>
</dbReference>
<sequence>MSLYKDIMWNLPGFSKTVKDEEKEKSMRRIFHLFPKRKRSLRVPSKKTLSPPHVSSSILPIKKRPVLYTTTPPKWIRRLKKDMNIADDPILIAGKPLDLNDVDPDLNRLSIPSQTLQRNDFLTSDEGRILGDEGVDNDGRMGLPAFLVDQRTKRWNVVLKKWVRTCDSGKVLQNFLLSGDWSGVVEANGLKEEDNVSLWFFRLNGFLFFALDLKVTPLTS</sequence>
<dbReference type="Pfam" id="PF03754">
    <property type="entry name" value="At2g31720-like"/>
    <property type="match status" value="1"/>
</dbReference>
<dbReference type="PANTHER" id="PTHR31541">
    <property type="entry name" value="B3 DOMAIN PLANT PROTEIN-RELATED"/>
    <property type="match status" value="1"/>
</dbReference>
<evidence type="ECO:0000313" key="7">
    <source>
        <dbReference type="Proteomes" id="UP000504610"/>
    </source>
</evidence>
<evidence type="ECO:0000313" key="8">
    <source>
        <dbReference type="RefSeq" id="XP_018488174.1"/>
    </source>
</evidence>
<dbReference type="RefSeq" id="XP_018488174.1">
    <property type="nucleotide sequence ID" value="XM_018632672.2"/>
</dbReference>
<dbReference type="OrthoDB" id="1090008at2759"/>
<accession>A0A6J0NU13</accession>
<evidence type="ECO:0000256" key="2">
    <source>
        <dbReference type="ARBA" id="ARBA00023015"/>
    </source>
</evidence>
<reference evidence="8" key="1">
    <citation type="submission" date="2025-08" db="UniProtKB">
        <authorList>
            <consortium name="RefSeq"/>
        </authorList>
    </citation>
    <scope>IDENTIFICATION</scope>
    <source>
        <tissue evidence="8">Leaf</tissue>
    </source>
</reference>
<feature type="domain" description="TF-B3" evidence="6">
    <location>
        <begin position="147"/>
        <end position="217"/>
    </location>
</feature>
<organism evidence="7 8">
    <name type="scientific">Raphanus sativus</name>
    <name type="common">Radish</name>
    <name type="synonym">Raphanus raphanistrum var. sativus</name>
    <dbReference type="NCBI Taxonomy" id="3726"/>
    <lineage>
        <taxon>Eukaryota</taxon>
        <taxon>Viridiplantae</taxon>
        <taxon>Streptophyta</taxon>
        <taxon>Embryophyta</taxon>
        <taxon>Tracheophyta</taxon>
        <taxon>Spermatophyta</taxon>
        <taxon>Magnoliopsida</taxon>
        <taxon>eudicotyledons</taxon>
        <taxon>Gunneridae</taxon>
        <taxon>Pentapetalae</taxon>
        <taxon>rosids</taxon>
        <taxon>malvids</taxon>
        <taxon>Brassicales</taxon>
        <taxon>Brassicaceae</taxon>
        <taxon>Brassiceae</taxon>
        <taxon>Raphanus</taxon>
    </lineage>
</organism>
<dbReference type="KEGG" id="rsz:108858801"/>
<dbReference type="SUPFAM" id="SSF101936">
    <property type="entry name" value="DNA-binding pseudobarrel domain"/>
    <property type="match status" value="1"/>
</dbReference>
<dbReference type="GeneID" id="108858801"/>
<name>A0A6J0NU13_RAPSA</name>
<dbReference type="AlphaFoldDB" id="A0A6J0NU13"/>
<dbReference type="InterPro" id="IPR003340">
    <property type="entry name" value="B3_DNA-bd"/>
</dbReference>
<keyword evidence="2" id="KW-0805">Transcription regulation</keyword>
<dbReference type="GO" id="GO:0005634">
    <property type="term" value="C:nucleus"/>
    <property type="evidence" value="ECO:0007669"/>
    <property type="project" value="UniProtKB-SubCell"/>
</dbReference>
<dbReference type="Gene3D" id="2.40.330.10">
    <property type="entry name" value="DNA-binding pseudobarrel domain"/>
    <property type="match status" value="1"/>
</dbReference>
<keyword evidence="7" id="KW-1185">Reference proteome</keyword>
<comment type="subcellular location">
    <subcellularLocation>
        <location evidence="1">Nucleus</location>
    </subcellularLocation>
</comment>
<gene>
    <name evidence="8" type="primary">LOC108858801</name>
</gene>
<keyword evidence="5" id="KW-0539">Nucleus</keyword>
<dbReference type="GO" id="GO:0003677">
    <property type="term" value="F:DNA binding"/>
    <property type="evidence" value="ECO:0007669"/>
    <property type="project" value="UniProtKB-KW"/>
</dbReference>
<dbReference type="Proteomes" id="UP000504610">
    <property type="component" value="Unplaced"/>
</dbReference>
<evidence type="ECO:0000259" key="6">
    <source>
        <dbReference type="PROSITE" id="PS50863"/>
    </source>
</evidence>
<evidence type="ECO:0000256" key="1">
    <source>
        <dbReference type="ARBA" id="ARBA00004123"/>
    </source>
</evidence>
<evidence type="ECO:0000256" key="3">
    <source>
        <dbReference type="ARBA" id="ARBA00023125"/>
    </source>
</evidence>
<evidence type="ECO:0000256" key="5">
    <source>
        <dbReference type="ARBA" id="ARBA00023242"/>
    </source>
</evidence>
<keyword evidence="3" id="KW-0238">DNA-binding</keyword>
<protein>
    <submittedName>
        <fullName evidence="8">B3 domain-containing protein At1g05920</fullName>
    </submittedName>
</protein>
<dbReference type="InterPro" id="IPR015300">
    <property type="entry name" value="DNA-bd_pseudobarrel_sf"/>
</dbReference>
<dbReference type="InterPro" id="IPR005508">
    <property type="entry name" value="At2g31720-like"/>
</dbReference>
<evidence type="ECO:0000256" key="4">
    <source>
        <dbReference type="ARBA" id="ARBA00023163"/>
    </source>
</evidence>
<proteinExistence type="predicted"/>
<dbReference type="PANTHER" id="PTHR31541:SF45">
    <property type="entry name" value="GENOME ASSEMBLY, CHROMOSOME: A10"/>
    <property type="match status" value="1"/>
</dbReference>
<keyword evidence="4" id="KW-0804">Transcription</keyword>